<evidence type="ECO:0000313" key="2">
    <source>
        <dbReference type="EMBL" id="SIO48100.1"/>
    </source>
</evidence>
<gene>
    <name evidence="2" type="ORF">SAMN04488055_4481</name>
</gene>
<proteinExistence type="predicted"/>
<keyword evidence="1" id="KW-0732">Signal</keyword>
<dbReference type="Pfam" id="PF20329">
    <property type="entry name" value="DUF6624"/>
    <property type="match status" value="1"/>
</dbReference>
<evidence type="ECO:0000313" key="3">
    <source>
        <dbReference type="Proteomes" id="UP000185003"/>
    </source>
</evidence>
<organism evidence="2 3">
    <name type="scientific">Chitinophaga niabensis</name>
    <dbReference type="NCBI Taxonomy" id="536979"/>
    <lineage>
        <taxon>Bacteria</taxon>
        <taxon>Pseudomonadati</taxon>
        <taxon>Bacteroidota</taxon>
        <taxon>Chitinophagia</taxon>
        <taxon>Chitinophagales</taxon>
        <taxon>Chitinophagaceae</taxon>
        <taxon>Chitinophaga</taxon>
    </lineage>
</organism>
<dbReference type="InterPro" id="IPR046732">
    <property type="entry name" value="DUF6624"/>
</dbReference>
<reference evidence="3" key="1">
    <citation type="submission" date="2016-11" db="EMBL/GenBank/DDBJ databases">
        <authorList>
            <person name="Varghese N."/>
            <person name="Submissions S."/>
        </authorList>
    </citation>
    <scope>NUCLEOTIDE SEQUENCE [LARGE SCALE GENOMIC DNA]</scope>
    <source>
        <strain evidence="3">DSM 24787</strain>
    </source>
</reference>
<evidence type="ECO:0000256" key="1">
    <source>
        <dbReference type="SAM" id="SignalP"/>
    </source>
</evidence>
<feature type="signal peptide" evidence="1">
    <location>
        <begin position="1"/>
        <end position="20"/>
    </location>
</feature>
<dbReference type="AlphaFoldDB" id="A0A1N6JUX0"/>
<sequence length="220" mass="24662">MIKCITIILLVGVSALSVSAQKEPALARSMDSVYVVDQAVRKLFSSSLNRDSMAKAKNVPVDEIYTVLTAEMVRIDSANIRFIDSVIRVYGYPGKSLVGENASYAAWSVIQHSSRIDEFMPLLKAAADNGELDFPFYAMTLDRQLMYKRQEQIYGTQGSMVTLKSGEKGMIIWPIKDPEGVDERRKKAGFTSTVKENAARMRIDYKVYKLSDLSEPVKKQ</sequence>
<name>A0A1N6JUX0_9BACT</name>
<dbReference type="EMBL" id="FSRA01000002">
    <property type="protein sequence ID" value="SIO48100.1"/>
    <property type="molecule type" value="Genomic_DNA"/>
</dbReference>
<dbReference type="Proteomes" id="UP000185003">
    <property type="component" value="Unassembled WGS sequence"/>
</dbReference>
<keyword evidence="3" id="KW-1185">Reference proteome</keyword>
<protein>
    <recommendedName>
        <fullName evidence="4">GLPGLI family protein</fullName>
    </recommendedName>
</protein>
<dbReference type="OrthoDB" id="2989458at2"/>
<feature type="chain" id="PRO_5013314811" description="GLPGLI family protein" evidence="1">
    <location>
        <begin position="21"/>
        <end position="220"/>
    </location>
</feature>
<evidence type="ECO:0008006" key="4">
    <source>
        <dbReference type="Google" id="ProtNLM"/>
    </source>
</evidence>
<accession>A0A1N6JUX0</accession>
<dbReference type="STRING" id="536979.SAMN04488055_4481"/>
<dbReference type="RefSeq" id="WP_074241813.1">
    <property type="nucleotide sequence ID" value="NZ_FSRA01000002.1"/>
</dbReference>